<dbReference type="InterPro" id="IPR027417">
    <property type="entry name" value="P-loop_NTPase"/>
</dbReference>
<dbReference type="Proteomes" id="UP001177023">
    <property type="component" value="Unassembled WGS sequence"/>
</dbReference>
<sequence length="638" mass="71023">METGPLDWQQLSGILKEYNDEHTLLLETLATQGLAMRQACKKKSLVLKLHNGRRIIYGISKVPQAAYFGAGAAVAALSGPAVIPICVACGAACYLITTVWDGAQTDEFEVRNVPESHISMNVCEAVGHQEQPSTMHAFSLHATMEKTGAALSLSQMDRLFTLGMIRASMEDQTVVRLIRDKILPPISGSSVGRRNEKAYHPLISELIMRKEAELNLVELYSFLQFIIRSNHLDSFYRVTGYSRLIHGAQPTSVLQQGSRQQQLQNSVRVNTYNRGQAKPHKMLKLCLFNEERPQAIEENFAELLRIVDGKPVIFVGLFGPARQGKTMLLELFRLLGLGTTNWDRWNTEIGGPESMHFVSGSDAITEGLEVSSTPILARDKNGKECYILLIDTQGMYVAGDPAAKSNFVHTIFATGSVDALNYDRLAQNIERPADEALLRDNFKPVLFIVDRDTKNPLTGVETGLYARLCKIDGFKSQTADVLDRRFADVHLILGAFAEEVGQRTCAHFLELFTASRHQILEASNELRFDDAIAEVQRLIENVRAFHAKEMLVGNEAFIAQEFRKLEPLFHAMVDDLTMMLAEERFRADLPHLIRSMAASLPVNVANRAEWLQNQLSGQIDLAGSEYLAGAAYHNPGQP</sequence>
<protein>
    <submittedName>
        <fullName evidence="1">Uncharacterized protein</fullName>
    </submittedName>
</protein>
<evidence type="ECO:0000313" key="2">
    <source>
        <dbReference type="Proteomes" id="UP001177023"/>
    </source>
</evidence>
<organism evidence="1 2">
    <name type="scientific">Mesorhabditis spiculigera</name>
    <dbReference type="NCBI Taxonomy" id="96644"/>
    <lineage>
        <taxon>Eukaryota</taxon>
        <taxon>Metazoa</taxon>
        <taxon>Ecdysozoa</taxon>
        <taxon>Nematoda</taxon>
        <taxon>Chromadorea</taxon>
        <taxon>Rhabditida</taxon>
        <taxon>Rhabditina</taxon>
        <taxon>Rhabditomorpha</taxon>
        <taxon>Rhabditoidea</taxon>
        <taxon>Rhabditidae</taxon>
        <taxon>Mesorhabditinae</taxon>
        <taxon>Mesorhabditis</taxon>
    </lineage>
</organism>
<accession>A0AA36DD36</accession>
<keyword evidence="2" id="KW-1185">Reference proteome</keyword>
<comment type="caution">
    <text evidence="1">The sequence shown here is derived from an EMBL/GenBank/DDBJ whole genome shotgun (WGS) entry which is preliminary data.</text>
</comment>
<feature type="non-terminal residue" evidence="1">
    <location>
        <position position="1"/>
    </location>
</feature>
<dbReference type="AlphaFoldDB" id="A0AA36DD36"/>
<name>A0AA36DD36_9BILA</name>
<gene>
    <name evidence="1" type="ORF">MSPICULIGERA_LOCUS22116</name>
</gene>
<evidence type="ECO:0000313" key="1">
    <source>
        <dbReference type="EMBL" id="CAJ0584049.1"/>
    </source>
</evidence>
<dbReference type="EMBL" id="CATQJA010002669">
    <property type="protein sequence ID" value="CAJ0584049.1"/>
    <property type="molecule type" value="Genomic_DNA"/>
</dbReference>
<reference evidence="1" key="1">
    <citation type="submission" date="2023-06" db="EMBL/GenBank/DDBJ databases">
        <authorList>
            <person name="Delattre M."/>
        </authorList>
    </citation>
    <scope>NUCLEOTIDE SEQUENCE</scope>
    <source>
        <strain evidence="1">AF72</strain>
    </source>
</reference>
<proteinExistence type="predicted"/>
<dbReference type="Gene3D" id="3.40.50.300">
    <property type="entry name" value="P-loop containing nucleotide triphosphate hydrolases"/>
    <property type="match status" value="1"/>
</dbReference>